<dbReference type="Proteomes" id="UP001236585">
    <property type="component" value="Chromosome"/>
</dbReference>
<reference evidence="4 5" key="1">
    <citation type="journal article" date="2023" name="Microbiol. Resour. Announc.">
        <title>Complete Genome Sequence of Mycobacterium wuenschmanii, a novel Nontuberculous Mycobacterium Isolated from a captive population of Amazon Milk Frogs.</title>
        <authorList>
            <person name="Hicks J."/>
            <person name="Zeineldin M."/>
            <person name="Ward H."/>
            <person name="Wuenschmann A."/>
            <person name="Camp P."/>
            <person name="Farrell D."/>
            <person name="Lehman K."/>
            <person name="Thacker T."/>
            <person name="Cuthbert E."/>
        </authorList>
    </citation>
    <scope>NUCLEOTIDE SEQUENCE [LARGE SCALE GENOMIC DNA]</scope>
    <source>
        <strain evidence="4 5">Wuenschmanii</strain>
    </source>
</reference>
<accession>A0ABY8W0H0</accession>
<dbReference type="SUPFAM" id="SSF55729">
    <property type="entry name" value="Acyl-CoA N-acyltransferases (Nat)"/>
    <property type="match status" value="1"/>
</dbReference>
<sequence length="180" mass="19334">MEPVVRLATTDSVDAVELAAVAARTFPLACPPAVALGDIASFIDANLSDVRFSEYLADPRRLIFTAGNDGDIIGYVMLVDGVSDDPEVQQAVRLRPAIELSKMYVLPAQHGSGAAAALMAAALAAASERGRRCVWLGVNQNNERAQSFYTKHGFTASGHRSFRLGAHTESDYVMVRPITR</sequence>
<dbReference type="Gene3D" id="3.40.630.30">
    <property type="match status" value="1"/>
</dbReference>
<name>A0ABY8W0H0_9MYCO</name>
<keyword evidence="1" id="KW-0808">Transferase</keyword>
<evidence type="ECO:0000313" key="5">
    <source>
        <dbReference type="Proteomes" id="UP001236585"/>
    </source>
</evidence>
<evidence type="ECO:0000313" key="4">
    <source>
        <dbReference type="EMBL" id="WIM88467.1"/>
    </source>
</evidence>
<keyword evidence="5" id="KW-1185">Reference proteome</keyword>
<keyword evidence="2" id="KW-0012">Acyltransferase</keyword>
<dbReference type="EMBL" id="CP126981">
    <property type="protein sequence ID" value="WIM88467.1"/>
    <property type="molecule type" value="Genomic_DNA"/>
</dbReference>
<dbReference type="PROSITE" id="PS51186">
    <property type="entry name" value="GNAT"/>
    <property type="match status" value="1"/>
</dbReference>
<evidence type="ECO:0000259" key="3">
    <source>
        <dbReference type="PROSITE" id="PS51186"/>
    </source>
</evidence>
<protein>
    <submittedName>
        <fullName evidence="4">GNAT family N-acetyltransferase</fullName>
    </submittedName>
</protein>
<dbReference type="InterPro" id="IPR000182">
    <property type="entry name" value="GNAT_dom"/>
</dbReference>
<proteinExistence type="predicted"/>
<dbReference type="PANTHER" id="PTHR43877">
    <property type="entry name" value="AMINOALKYLPHOSPHONATE N-ACETYLTRANSFERASE-RELATED-RELATED"/>
    <property type="match status" value="1"/>
</dbReference>
<dbReference type="InterPro" id="IPR016181">
    <property type="entry name" value="Acyl_CoA_acyltransferase"/>
</dbReference>
<organism evidence="4 5">
    <name type="scientific">Candidatus Mycobacterium wuenschmannii</name>
    <dbReference type="NCBI Taxonomy" id="3027808"/>
    <lineage>
        <taxon>Bacteria</taxon>
        <taxon>Bacillati</taxon>
        <taxon>Actinomycetota</taxon>
        <taxon>Actinomycetes</taxon>
        <taxon>Mycobacteriales</taxon>
        <taxon>Mycobacteriaceae</taxon>
        <taxon>Mycobacterium</taxon>
    </lineage>
</organism>
<evidence type="ECO:0000256" key="2">
    <source>
        <dbReference type="ARBA" id="ARBA00023315"/>
    </source>
</evidence>
<feature type="domain" description="N-acetyltransferase" evidence="3">
    <location>
        <begin position="3"/>
        <end position="179"/>
    </location>
</feature>
<evidence type="ECO:0000256" key="1">
    <source>
        <dbReference type="ARBA" id="ARBA00022679"/>
    </source>
</evidence>
<dbReference type="Pfam" id="PF00583">
    <property type="entry name" value="Acetyltransf_1"/>
    <property type="match status" value="1"/>
</dbReference>
<dbReference type="PANTHER" id="PTHR43877:SF1">
    <property type="entry name" value="ACETYLTRANSFERASE"/>
    <property type="match status" value="1"/>
</dbReference>
<dbReference type="RefSeq" id="WP_285188671.1">
    <property type="nucleotide sequence ID" value="NZ_CP126981.1"/>
</dbReference>
<gene>
    <name evidence="4" type="ORF">PT015_02890</name>
</gene>
<dbReference type="InterPro" id="IPR050832">
    <property type="entry name" value="Bact_Acetyltransf"/>
</dbReference>